<accession>A0ABZ0II69</accession>
<evidence type="ECO:0000256" key="1">
    <source>
        <dbReference type="SAM" id="SignalP"/>
    </source>
</evidence>
<gene>
    <name evidence="2" type="ORF">RT717_16715</name>
</gene>
<keyword evidence="1" id="KW-0732">Signal</keyword>
<keyword evidence="3" id="KW-1185">Reference proteome</keyword>
<proteinExistence type="predicted"/>
<dbReference type="EMBL" id="CP136051">
    <property type="protein sequence ID" value="WOK04725.1"/>
    <property type="molecule type" value="Genomic_DNA"/>
</dbReference>
<dbReference type="RefSeq" id="WP_317487526.1">
    <property type="nucleotide sequence ID" value="NZ_CP136051.1"/>
</dbReference>
<feature type="signal peptide" evidence="1">
    <location>
        <begin position="1"/>
        <end position="20"/>
    </location>
</feature>
<organism evidence="2 3">
    <name type="scientific">Imperialibacter roseus</name>
    <dbReference type="NCBI Taxonomy" id="1324217"/>
    <lineage>
        <taxon>Bacteria</taxon>
        <taxon>Pseudomonadati</taxon>
        <taxon>Bacteroidota</taxon>
        <taxon>Cytophagia</taxon>
        <taxon>Cytophagales</taxon>
        <taxon>Flammeovirgaceae</taxon>
        <taxon>Imperialibacter</taxon>
    </lineage>
</organism>
<reference evidence="2 3" key="1">
    <citation type="journal article" date="2023" name="Microbiol. Resour. Announc.">
        <title>Complete Genome Sequence of Imperialibacter roseus strain P4T.</title>
        <authorList>
            <person name="Tizabi D.R."/>
            <person name="Bachvaroff T."/>
            <person name="Hill R.T."/>
        </authorList>
    </citation>
    <scope>NUCLEOTIDE SEQUENCE [LARGE SCALE GENOMIC DNA]</scope>
    <source>
        <strain evidence="2 3">P4T</strain>
    </source>
</reference>
<sequence>MKNRLVFTLFMCLAATVAMSQSGITPGTGNIKPTPVRPFDTLSYLSPLNIPGNKVHPFVFKNFNSDNEIDITIADDLPGQIAESSNDRMPVFVPKGDYTMPILAPGDSTKYYTLLRKHIE</sequence>
<name>A0ABZ0II69_9BACT</name>
<evidence type="ECO:0000313" key="3">
    <source>
        <dbReference type="Proteomes" id="UP001302349"/>
    </source>
</evidence>
<feature type="chain" id="PRO_5045545069" evidence="1">
    <location>
        <begin position="21"/>
        <end position="120"/>
    </location>
</feature>
<evidence type="ECO:0000313" key="2">
    <source>
        <dbReference type="EMBL" id="WOK04725.1"/>
    </source>
</evidence>
<dbReference type="Proteomes" id="UP001302349">
    <property type="component" value="Chromosome"/>
</dbReference>
<protein>
    <submittedName>
        <fullName evidence="2">Uncharacterized protein</fullName>
    </submittedName>
</protein>